<keyword evidence="1" id="KW-1133">Transmembrane helix</keyword>
<protein>
    <submittedName>
        <fullName evidence="3">NERD domain-containing protein</fullName>
    </submittedName>
</protein>
<name>A0A5A9XLY4_9BACT</name>
<gene>
    <name evidence="3" type="ORF">ET418_04240</name>
</gene>
<organism evidence="3 4">
    <name type="scientific">Oryzomonas rubra</name>
    <dbReference type="NCBI Taxonomy" id="2509454"/>
    <lineage>
        <taxon>Bacteria</taxon>
        <taxon>Pseudomonadati</taxon>
        <taxon>Thermodesulfobacteriota</taxon>
        <taxon>Desulfuromonadia</taxon>
        <taxon>Geobacterales</taxon>
        <taxon>Geobacteraceae</taxon>
        <taxon>Oryzomonas</taxon>
    </lineage>
</organism>
<keyword evidence="4" id="KW-1185">Reference proteome</keyword>
<reference evidence="3 4" key="1">
    <citation type="submission" date="2019-04" db="EMBL/GenBank/DDBJ databases">
        <title>Geobacter ruber sp. nov., ferric-reducing bacteria isolated from paddy soil.</title>
        <authorList>
            <person name="Xu Z."/>
            <person name="Masuda Y."/>
            <person name="Itoh H."/>
            <person name="Senoo K."/>
        </authorList>
    </citation>
    <scope>NUCLEOTIDE SEQUENCE [LARGE SCALE GENOMIC DNA]</scope>
    <source>
        <strain evidence="3 4">Red88</strain>
    </source>
</reference>
<feature type="transmembrane region" description="Helical" evidence="1">
    <location>
        <begin position="26"/>
        <end position="59"/>
    </location>
</feature>
<dbReference type="EMBL" id="SRSD01000002">
    <property type="protein sequence ID" value="KAA0894172.1"/>
    <property type="molecule type" value="Genomic_DNA"/>
</dbReference>
<evidence type="ECO:0000313" key="3">
    <source>
        <dbReference type="EMBL" id="KAA0894172.1"/>
    </source>
</evidence>
<keyword evidence="1" id="KW-0472">Membrane</keyword>
<accession>A0A5A9XLY4</accession>
<dbReference type="PROSITE" id="PS50965">
    <property type="entry name" value="NERD"/>
    <property type="match status" value="1"/>
</dbReference>
<dbReference type="RefSeq" id="WP_149306329.1">
    <property type="nucleotide sequence ID" value="NZ_SRSD01000002.1"/>
</dbReference>
<evidence type="ECO:0000259" key="2">
    <source>
        <dbReference type="PROSITE" id="PS50965"/>
    </source>
</evidence>
<keyword evidence="1" id="KW-0812">Transmembrane</keyword>
<comment type="caution">
    <text evidence="3">The sequence shown here is derived from an EMBL/GenBank/DDBJ whole genome shotgun (WGS) entry which is preliminary data.</text>
</comment>
<dbReference type="AlphaFoldDB" id="A0A5A9XLY4"/>
<evidence type="ECO:0000313" key="4">
    <source>
        <dbReference type="Proteomes" id="UP000324298"/>
    </source>
</evidence>
<proteinExistence type="predicted"/>
<dbReference type="OrthoDB" id="9813328at2"/>
<dbReference type="InterPro" id="IPR011528">
    <property type="entry name" value="NERD"/>
</dbReference>
<evidence type="ECO:0000256" key="1">
    <source>
        <dbReference type="SAM" id="Phobius"/>
    </source>
</evidence>
<dbReference type="Proteomes" id="UP000324298">
    <property type="component" value="Unassembled WGS sequence"/>
</dbReference>
<dbReference type="Pfam" id="PF08378">
    <property type="entry name" value="NERD"/>
    <property type="match status" value="1"/>
</dbReference>
<feature type="domain" description="NERD" evidence="2">
    <location>
        <begin position="69"/>
        <end position="192"/>
    </location>
</feature>
<sequence length="240" mass="26339">MANTDYVRENRITQELARDCSRRRKYVAYIGLPLALAASALYPAGVLLWFGMVGILLLAAGYRDRSRVSGAAGENYSLGILKQLPDTYTIFYQVCLPDPRSSTGERELDFIVCGPNGVFVVESKSHNGVLEGGPDDRRWTIHKVGRGGTAYRDTVRNPIKQVRQQVHLLSAYLKDHGVRVWVTGAVALSRDNSLERVDGGGIPIIPSTDLTAFLLAHRPDQSPRESHIAQSIRAIAALVG</sequence>